<evidence type="ECO:0000259" key="1">
    <source>
        <dbReference type="Pfam" id="PF22552"/>
    </source>
</evidence>
<dbReference type="STRING" id="446470.Snas_1672"/>
<dbReference type="Pfam" id="PF22552">
    <property type="entry name" value="TY-Chap3"/>
    <property type="match status" value="1"/>
</dbReference>
<dbReference type="RefSeq" id="WP_013016945.1">
    <property type="nucleotide sequence ID" value="NC_013947.1"/>
</dbReference>
<accession>D3PXB1</accession>
<proteinExistence type="predicted"/>
<dbReference type="KEGG" id="sna:Snas_1672"/>
<dbReference type="OrthoDB" id="3295680at2"/>
<evidence type="ECO:0000313" key="3">
    <source>
        <dbReference type="Proteomes" id="UP000000844"/>
    </source>
</evidence>
<name>D3PXB1_STANL</name>
<feature type="domain" description="TY-Chap N-terminal" evidence="1">
    <location>
        <begin position="1"/>
        <end position="125"/>
    </location>
</feature>
<dbReference type="eggNOG" id="COG3266">
    <property type="taxonomic scope" value="Bacteria"/>
</dbReference>
<gene>
    <name evidence="2" type="ordered locus">Snas_1672</name>
</gene>
<dbReference type="EMBL" id="CP001778">
    <property type="protein sequence ID" value="ADD41374.1"/>
    <property type="molecule type" value="Genomic_DNA"/>
</dbReference>
<organism evidence="2 3">
    <name type="scientific">Stackebrandtia nassauensis (strain DSM 44728 / CIP 108903 / NRRL B-16338 / NBRC 102104 / LLR-40K-21)</name>
    <dbReference type="NCBI Taxonomy" id="446470"/>
    <lineage>
        <taxon>Bacteria</taxon>
        <taxon>Bacillati</taxon>
        <taxon>Actinomycetota</taxon>
        <taxon>Actinomycetes</taxon>
        <taxon>Glycomycetales</taxon>
        <taxon>Glycomycetaceae</taxon>
        <taxon>Stackebrandtia</taxon>
    </lineage>
</organism>
<dbReference type="HOGENOM" id="CLU_1709367_0_0_11"/>
<evidence type="ECO:0000313" key="2">
    <source>
        <dbReference type="EMBL" id="ADD41374.1"/>
    </source>
</evidence>
<keyword evidence="3" id="KW-1185">Reference proteome</keyword>
<protein>
    <recommendedName>
        <fullName evidence="1">TY-Chap N-terminal domain-containing protein</fullName>
    </recommendedName>
</protein>
<sequence>MQWPDFAQRLGTVLARLAGDSQLDATLILSQSAQPLAYVQFVVNPGGIYAEVSSAKRYLPKDLRLSDESVDTLTRAGWSRPGAADRKGNWVSEIHPATAEACGQLAERCVTALRDVWGVPEPASLVYQAFHTDGEDLSAEDLGLPRDRSQ</sequence>
<dbReference type="Proteomes" id="UP000000844">
    <property type="component" value="Chromosome"/>
</dbReference>
<reference evidence="2 3" key="1">
    <citation type="journal article" date="2009" name="Stand. Genomic Sci.">
        <title>Complete genome sequence of Stackebrandtia nassauensis type strain (LLR-40K-21).</title>
        <authorList>
            <person name="Munk C."/>
            <person name="Lapidus A."/>
            <person name="Copeland A."/>
            <person name="Jando M."/>
            <person name="Mayilraj S."/>
            <person name="Glavina Del Rio T."/>
            <person name="Nolan M."/>
            <person name="Chen F."/>
            <person name="Lucas S."/>
            <person name="Tice H."/>
            <person name="Cheng J.F."/>
            <person name="Han C."/>
            <person name="Detter J.C."/>
            <person name="Bruce D."/>
            <person name="Goodwin L."/>
            <person name="Chain P."/>
            <person name="Pitluck S."/>
            <person name="Goker M."/>
            <person name="Ovchinikova G."/>
            <person name="Pati A."/>
            <person name="Ivanova N."/>
            <person name="Mavromatis K."/>
            <person name="Chen A."/>
            <person name="Palaniappan K."/>
            <person name="Land M."/>
            <person name="Hauser L."/>
            <person name="Chang Y.J."/>
            <person name="Jeffries C.D."/>
            <person name="Bristow J."/>
            <person name="Eisen J.A."/>
            <person name="Markowitz V."/>
            <person name="Hugenholtz P."/>
            <person name="Kyrpides N.C."/>
            <person name="Klenk H.P."/>
        </authorList>
    </citation>
    <scope>NUCLEOTIDE SEQUENCE [LARGE SCALE GENOMIC DNA]</scope>
    <source>
        <strain evidence="3">DSM 44728 / CIP 108903 / NRRL B-16338 / NBRC 102104 / LLR-40K-21</strain>
    </source>
</reference>
<dbReference type="AlphaFoldDB" id="D3PXB1"/>
<dbReference type="InterPro" id="IPR054344">
    <property type="entry name" value="TY-Chap_N"/>
</dbReference>